<dbReference type="Gene3D" id="3.30.1490.20">
    <property type="entry name" value="ATP-grasp fold, A domain"/>
    <property type="match status" value="1"/>
</dbReference>
<evidence type="ECO:0000313" key="15">
    <source>
        <dbReference type="EMBL" id="UTJ05211.1"/>
    </source>
</evidence>
<dbReference type="Gene3D" id="3.30.470.20">
    <property type="entry name" value="ATP-grasp fold, B domain"/>
    <property type="match status" value="1"/>
</dbReference>
<evidence type="ECO:0000256" key="2">
    <source>
        <dbReference type="ARBA" id="ARBA00001946"/>
    </source>
</evidence>
<evidence type="ECO:0000256" key="8">
    <source>
        <dbReference type="ARBA" id="ARBA00022840"/>
    </source>
</evidence>
<gene>
    <name evidence="12 15" type="primary">purD</name>
    <name evidence="15" type="ORF">NJU99_07985</name>
</gene>
<dbReference type="InterPro" id="IPR020562">
    <property type="entry name" value="PRibGlycinamide_synth_N"/>
</dbReference>
<feature type="domain" description="ATP-grasp" evidence="14">
    <location>
        <begin position="104"/>
        <end position="310"/>
    </location>
</feature>
<dbReference type="InterPro" id="IPR020561">
    <property type="entry name" value="PRibGlycinamid_synth_ATP-grasp"/>
</dbReference>
<reference evidence="15" key="1">
    <citation type="submission" date="2022-07" db="EMBL/GenBank/DDBJ databases">
        <title>Arcobacter roscoffensis sp. nov., a marine bacterium isolated from coastal seawater collected from Roscoff, France.</title>
        <authorList>
            <person name="Pascual J."/>
            <person name="Lepeaux C."/>
            <person name="Methner A."/>
            <person name="Overmann J."/>
        </authorList>
    </citation>
    <scope>NUCLEOTIDE SEQUENCE</scope>
    <source>
        <strain evidence="15">ARW1-2F2</strain>
    </source>
</reference>
<dbReference type="RefSeq" id="WP_254575392.1">
    <property type="nucleotide sequence ID" value="NZ_CP100595.1"/>
</dbReference>
<evidence type="ECO:0000313" key="16">
    <source>
        <dbReference type="Proteomes" id="UP001060012"/>
    </source>
</evidence>
<comment type="pathway">
    <text evidence="3 12">Purine metabolism; IMP biosynthesis via de novo pathway; N(1)-(5-phospho-D-ribosyl)glycinamide from 5-phospho-alpha-D-ribose 1-diphosphate: step 2/2.</text>
</comment>
<organism evidence="15 16">
    <name type="scientific">Arcobacter roscoffensis</name>
    <dbReference type="NCBI Taxonomy" id="2961520"/>
    <lineage>
        <taxon>Bacteria</taxon>
        <taxon>Pseudomonadati</taxon>
        <taxon>Campylobacterota</taxon>
        <taxon>Epsilonproteobacteria</taxon>
        <taxon>Campylobacterales</taxon>
        <taxon>Arcobacteraceae</taxon>
        <taxon>Arcobacter</taxon>
    </lineage>
</organism>
<dbReference type="SMART" id="SM01210">
    <property type="entry name" value="GARS_C"/>
    <property type="match status" value="1"/>
</dbReference>
<dbReference type="InterPro" id="IPR020560">
    <property type="entry name" value="PRibGlycinamide_synth_C-dom"/>
</dbReference>
<dbReference type="InterPro" id="IPR000115">
    <property type="entry name" value="PRibGlycinamide_synth"/>
</dbReference>
<dbReference type="InterPro" id="IPR011054">
    <property type="entry name" value="Rudment_hybrid_motif"/>
</dbReference>
<dbReference type="InterPro" id="IPR016185">
    <property type="entry name" value="PreATP-grasp_dom_sf"/>
</dbReference>
<dbReference type="Gene3D" id="3.40.50.20">
    <property type="match status" value="1"/>
</dbReference>
<name>A0ABY5E0I0_9BACT</name>
<dbReference type="InterPro" id="IPR020559">
    <property type="entry name" value="PRibGlycinamide_synth_CS"/>
</dbReference>
<comment type="similarity">
    <text evidence="9 12">Belongs to the GARS family.</text>
</comment>
<evidence type="ECO:0000256" key="6">
    <source>
        <dbReference type="ARBA" id="ARBA00022741"/>
    </source>
</evidence>
<evidence type="ECO:0000256" key="11">
    <source>
        <dbReference type="ARBA" id="ARBA00042864"/>
    </source>
</evidence>
<comment type="catalytic activity">
    <reaction evidence="12">
        <text>5-phospho-beta-D-ribosylamine + glycine + ATP = N(1)-(5-phospho-beta-D-ribosyl)glycinamide + ADP + phosphate + H(+)</text>
        <dbReference type="Rhea" id="RHEA:17453"/>
        <dbReference type="ChEBI" id="CHEBI:15378"/>
        <dbReference type="ChEBI" id="CHEBI:30616"/>
        <dbReference type="ChEBI" id="CHEBI:43474"/>
        <dbReference type="ChEBI" id="CHEBI:57305"/>
        <dbReference type="ChEBI" id="CHEBI:58681"/>
        <dbReference type="ChEBI" id="CHEBI:143788"/>
        <dbReference type="ChEBI" id="CHEBI:456216"/>
        <dbReference type="EC" id="6.3.4.13"/>
    </reaction>
</comment>
<dbReference type="GO" id="GO:0004637">
    <property type="term" value="F:phosphoribosylamine-glycine ligase activity"/>
    <property type="evidence" value="ECO:0007669"/>
    <property type="project" value="UniProtKB-EC"/>
</dbReference>
<dbReference type="EC" id="6.3.4.13" evidence="4 12"/>
<evidence type="ECO:0000256" key="4">
    <source>
        <dbReference type="ARBA" id="ARBA00013255"/>
    </source>
</evidence>
<dbReference type="HAMAP" id="MF_00138">
    <property type="entry name" value="GARS"/>
    <property type="match status" value="1"/>
</dbReference>
<dbReference type="Proteomes" id="UP001060012">
    <property type="component" value="Chromosome"/>
</dbReference>
<evidence type="ECO:0000259" key="14">
    <source>
        <dbReference type="PROSITE" id="PS50975"/>
    </source>
</evidence>
<protein>
    <recommendedName>
        <fullName evidence="4 12">Phosphoribosylamine--glycine ligase</fullName>
        <ecNumber evidence="4 12">6.3.4.13</ecNumber>
    </recommendedName>
    <alternativeName>
        <fullName evidence="12">GARS</fullName>
    </alternativeName>
    <alternativeName>
        <fullName evidence="10 12">Glycinamide ribonucleotide synthetase</fullName>
    </alternativeName>
    <alternativeName>
        <fullName evidence="11 12">Phosphoribosylglycinamide synthetase</fullName>
    </alternativeName>
</protein>
<evidence type="ECO:0000256" key="12">
    <source>
        <dbReference type="HAMAP-Rule" id="MF_00138"/>
    </source>
</evidence>
<dbReference type="SUPFAM" id="SSF52440">
    <property type="entry name" value="PreATP-grasp domain"/>
    <property type="match status" value="1"/>
</dbReference>
<proteinExistence type="inferred from homology"/>
<keyword evidence="5 12" id="KW-0436">Ligase</keyword>
<evidence type="ECO:0000256" key="1">
    <source>
        <dbReference type="ARBA" id="ARBA00001936"/>
    </source>
</evidence>
<dbReference type="InterPro" id="IPR037123">
    <property type="entry name" value="PRibGlycinamide_synth_C_sf"/>
</dbReference>
<comment type="cofactor">
    <cofactor evidence="2">
        <name>Mg(2+)</name>
        <dbReference type="ChEBI" id="CHEBI:18420"/>
    </cofactor>
</comment>
<accession>A0ABY5E0I0</accession>
<dbReference type="InterPro" id="IPR011761">
    <property type="entry name" value="ATP-grasp"/>
</dbReference>
<keyword evidence="6 13" id="KW-0547">Nucleotide-binding</keyword>
<comment type="cofactor">
    <cofactor evidence="1">
        <name>Mn(2+)</name>
        <dbReference type="ChEBI" id="CHEBI:29035"/>
    </cofactor>
</comment>
<dbReference type="PROSITE" id="PS00184">
    <property type="entry name" value="GARS"/>
    <property type="match status" value="1"/>
</dbReference>
<dbReference type="PANTHER" id="PTHR43472:SF1">
    <property type="entry name" value="PHOSPHORIBOSYLAMINE--GLYCINE LIGASE, CHLOROPLASTIC"/>
    <property type="match status" value="1"/>
</dbReference>
<evidence type="ECO:0000256" key="5">
    <source>
        <dbReference type="ARBA" id="ARBA00022598"/>
    </source>
</evidence>
<dbReference type="Gene3D" id="3.90.600.10">
    <property type="entry name" value="Phosphoribosylglycinamide synthetase, C-terminal domain"/>
    <property type="match status" value="1"/>
</dbReference>
<keyword evidence="16" id="KW-1185">Reference proteome</keyword>
<dbReference type="Pfam" id="PF01071">
    <property type="entry name" value="GARS_A"/>
    <property type="match status" value="1"/>
</dbReference>
<dbReference type="SUPFAM" id="SSF56059">
    <property type="entry name" value="Glutathione synthetase ATP-binding domain-like"/>
    <property type="match status" value="1"/>
</dbReference>
<dbReference type="PANTHER" id="PTHR43472">
    <property type="entry name" value="PHOSPHORIBOSYLAMINE--GLYCINE LIGASE"/>
    <property type="match status" value="1"/>
</dbReference>
<evidence type="ECO:0000256" key="3">
    <source>
        <dbReference type="ARBA" id="ARBA00005174"/>
    </source>
</evidence>
<evidence type="ECO:0000256" key="13">
    <source>
        <dbReference type="PROSITE-ProRule" id="PRU00409"/>
    </source>
</evidence>
<dbReference type="PROSITE" id="PS50975">
    <property type="entry name" value="ATP_GRASP"/>
    <property type="match status" value="1"/>
</dbReference>
<dbReference type="Pfam" id="PF02844">
    <property type="entry name" value="GARS_N"/>
    <property type="match status" value="1"/>
</dbReference>
<keyword evidence="8 13" id="KW-0067">ATP-binding</keyword>
<dbReference type="InterPro" id="IPR013815">
    <property type="entry name" value="ATP_grasp_subdomain_1"/>
</dbReference>
<evidence type="ECO:0000256" key="10">
    <source>
        <dbReference type="ARBA" id="ARBA00042242"/>
    </source>
</evidence>
<dbReference type="SUPFAM" id="SSF51246">
    <property type="entry name" value="Rudiment single hybrid motif"/>
    <property type="match status" value="1"/>
</dbReference>
<evidence type="ECO:0000256" key="7">
    <source>
        <dbReference type="ARBA" id="ARBA00022755"/>
    </source>
</evidence>
<keyword evidence="7 12" id="KW-0658">Purine biosynthesis</keyword>
<sequence length="421" mass="45571">MNILILGSGGREYSIGLAIYKENAHNLFFMPGNGATSQLGTNINIKDYNELAQWAKDNSIDLTIVGPEAPLVDGVVDIFKENDLTVFGPSKAAAALEGSKVYMKNILKKYKIPTAAFIETTNEKEAHDFIDTMSIPVVVKADGLCAGKGVIIAQSHEEAKQAASDMLNGSSFGDAGTSIVVEEYLDGYELSIFAICDGENYKVLPAAQDHKRVGDGDTGPNTGGMGAYAPTPLVNDDIYKKVEERVIKPTLEGMKQEGAPFEGVLFIGVMVVNGEPIILEYNVRFGDPECEILMPLLETPVSDLFYKGATKQLDKLDIKIKNEYGVAVVMASENYPYSSSKPAEIIVDEIIDDELKANSHISYAGVSEEDGKLMATGGRVLLCVGFGNSIQEARDRAYDLCGYVHFAGKKCRSDIAYQALK</sequence>
<dbReference type="NCBIfam" id="TIGR00877">
    <property type="entry name" value="purD"/>
    <property type="match status" value="1"/>
</dbReference>
<dbReference type="SMART" id="SM01209">
    <property type="entry name" value="GARS_A"/>
    <property type="match status" value="1"/>
</dbReference>
<dbReference type="Pfam" id="PF02843">
    <property type="entry name" value="GARS_C"/>
    <property type="match status" value="1"/>
</dbReference>
<evidence type="ECO:0000256" key="9">
    <source>
        <dbReference type="ARBA" id="ARBA00038345"/>
    </source>
</evidence>
<dbReference type="EMBL" id="CP100595">
    <property type="protein sequence ID" value="UTJ05211.1"/>
    <property type="molecule type" value="Genomic_DNA"/>
</dbReference>